<proteinExistence type="predicted"/>
<dbReference type="AlphaFoldDB" id="A0AAP9NST2"/>
<protein>
    <submittedName>
        <fullName evidence="1">Uncharacterized protein</fullName>
    </submittedName>
</protein>
<reference evidence="1 2" key="1">
    <citation type="submission" date="2019-12" db="EMBL/GenBank/DDBJ databases">
        <title>Genome sequencing and assembly of endphytes of Porphyra tenera.</title>
        <authorList>
            <person name="Park J.M."/>
            <person name="Shin R."/>
            <person name="Jo S.H."/>
        </authorList>
    </citation>
    <scope>NUCLEOTIDE SEQUENCE [LARGE SCALE GENOMIC DNA]</scope>
    <source>
        <strain evidence="1 2">GPM3</strain>
    </source>
</reference>
<gene>
    <name evidence="1" type="ORF">FX987_05084</name>
</gene>
<accession>A0AAP9NST2</accession>
<evidence type="ECO:0000313" key="1">
    <source>
        <dbReference type="EMBL" id="QKS27263.1"/>
    </source>
</evidence>
<dbReference type="EMBL" id="CP054580">
    <property type="protein sequence ID" value="QKS27263.1"/>
    <property type="molecule type" value="Genomic_DNA"/>
</dbReference>
<sequence length="85" mass="9452">MTATSSRLKPLILMFKFSLSLRCSMRLAIRALQVDQNSYHFVNAQINGQDTISSIKSVIGERYAYSSGISWDLGMRCRNGACSQG</sequence>
<organism evidence="1 2">
    <name type="scientific">Vreelandella titanicae</name>
    <dbReference type="NCBI Taxonomy" id="664683"/>
    <lineage>
        <taxon>Bacteria</taxon>
        <taxon>Pseudomonadati</taxon>
        <taxon>Pseudomonadota</taxon>
        <taxon>Gammaproteobacteria</taxon>
        <taxon>Oceanospirillales</taxon>
        <taxon>Halomonadaceae</taxon>
        <taxon>Vreelandella</taxon>
    </lineage>
</organism>
<name>A0AAP9NST2_9GAMM</name>
<dbReference type="Proteomes" id="UP000509761">
    <property type="component" value="Chromosome"/>
</dbReference>
<evidence type="ECO:0000313" key="2">
    <source>
        <dbReference type="Proteomes" id="UP000509761"/>
    </source>
</evidence>
<keyword evidence="2" id="KW-1185">Reference proteome</keyword>